<dbReference type="EMBL" id="CYZX01000012">
    <property type="protein sequence ID" value="CUO65351.1"/>
    <property type="molecule type" value="Genomic_DNA"/>
</dbReference>
<evidence type="ECO:0000313" key="2">
    <source>
        <dbReference type="Proteomes" id="UP000095594"/>
    </source>
</evidence>
<sequence length="99" mass="11668">MSLYKVTTTFALITDKPKLISKPLGILIKDDIIEVIKFYNNWAYFKYNDQDSYTHSYNLAELTKENYLKDYENNEDDEFCGLTPSMISKDISFDDNKKE</sequence>
<evidence type="ECO:0008006" key="3">
    <source>
        <dbReference type="Google" id="ProtNLM"/>
    </source>
</evidence>
<protein>
    <recommendedName>
        <fullName evidence="3">SH3 domain-containing protein</fullName>
    </recommendedName>
</protein>
<dbReference type="AlphaFoldDB" id="A0A174GTP9"/>
<evidence type="ECO:0000313" key="1">
    <source>
        <dbReference type="EMBL" id="CUO65351.1"/>
    </source>
</evidence>
<proteinExistence type="predicted"/>
<gene>
    <name evidence="1" type="ORF">ERS852471_01976</name>
</gene>
<reference evidence="1 2" key="1">
    <citation type="submission" date="2015-09" db="EMBL/GenBank/DDBJ databases">
        <authorList>
            <consortium name="Pathogen Informatics"/>
        </authorList>
    </citation>
    <scope>NUCLEOTIDE SEQUENCE [LARGE SCALE GENOMIC DNA]</scope>
    <source>
        <strain evidence="1 2">2789STDY5834856</strain>
    </source>
</reference>
<dbReference type="Proteomes" id="UP000095594">
    <property type="component" value="Unassembled WGS sequence"/>
</dbReference>
<dbReference type="OrthoDB" id="9897218at2"/>
<accession>A0A174GTP9</accession>
<dbReference type="RefSeq" id="WP_055266116.1">
    <property type="nucleotide sequence ID" value="NZ_CABIXQ010000012.1"/>
</dbReference>
<organism evidence="1 2">
    <name type="scientific">Clostridium disporicum</name>
    <dbReference type="NCBI Taxonomy" id="84024"/>
    <lineage>
        <taxon>Bacteria</taxon>
        <taxon>Bacillati</taxon>
        <taxon>Bacillota</taxon>
        <taxon>Clostridia</taxon>
        <taxon>Eubacteriales</taxon>
        <taxon>Clostridiaceae</taxon>
        <taxon>Clostridium</taxon>
    </lineage>
</organism>
<name>A0A174GTP9_9CLOT</name>